<sequence length="485" mass="55625">MSVLDAVSLAFSDQCKSNSWNTMFCCIELTLALTKLVQYAKRSNGNLAGPHRVSREENNHPPLVSPPDTRIHFLKQTTLTDSTKGFVMPKVNTSIRTSNGPSPVGRRPPARVSPYPSRTETHSRQAMVSSRRRSDEKDTCVNPALSDGSESEEMVIATTETSQIKTEIAFNAWESDDEDMFVDPVESDDEDMFVDPGESDDDDMFVDSVKSDAVSRNGRMIPMIVLEDEKEVLEGTPEDRLNLNDVSGFFKLPREVRDQIYGYVADGREEDTEYVCKQSDKYRDARLPPVPPLLQVSRRTRAEYLPVYVSKTEFVLGLASVDSLKIVNRWLNFIKPEITELTKMSFILRKCDWNRKNFVPHPEDRPRPRWSIWAECYAHTSDMDDHPDSHYSGWAEYWVDFKQEVADGNLIQVVQKDLYYHETTSGAIQNELALFKQQAAPMFLKRKDETLALEDIQNLINALLEMHGNYVVKEYEISRWYFGSW</sequence>
<dbReference type="AlphaFoldDB" id="A0A6A6QCE1"/>
<keyword evidence="3" id="KW-1185">Reference proteome</keyword>
<dbReference type="Proteomes" id="UP000799750">
    <property type="component" value="Unassembled WGS sequence"/>
</dbReference>
<accession>A0A6A6QCE1</accession>
<dbReference type="EMBL" id="MU004198">
    <property type="protein sequence ID" value="KAF2489759.1"/>
    <property type="molecule type" value="Genomic_DNA"/>
</dbReference>
<feature type="region of interest" description="Disordered" evidence="1">
    <location>
        <begin position="46"/>
        <end position="69"/>
    </location>
</feature>
<dbReference type="OrthoDB" id="3880115at2759"/>
<gene>
    <name evidence="2" type="ORF">BU16DRAFT_585971</name>
</gene>
<organism evidence="2 3">
    <name type="scientific">Lophium mytilinum</name>
    <dbReference type="NCBI Taxonomy" id="390894"/>
    <lineage>
        <taxon>Eukaryota</taxon>
        <taxon>Fungi</taxon>
        <taxon>Dikarya</taxon>
        <taxon>Ascomycota</taxon>
        <taxon>Pezizomycotina</taxon>
        <taxon>Dothideomycetes</taxon>
        <taxon>Pleosporomycetidae</taxon>
        <taxon>Mytilinidiales</taxon>
        <taxon>Mytilinidiaceae</taxon>
        <taxon>Lophium</taxon>
    </lineage>
</organism>
<evidence type="ECO:0000256" key="1">
    <source>
        <dbReference type="SAM" id="MobiDB-lite"/>
    </source>
</evidence>
<name>A0A6A6QCE1_9PEZI</name>
<evidence type="ECO:0000313" key="2">
    <source>
        <dbReference type="EMBL" id="KAF2489759.1"/>
    </source>
</evidence>
<feature type="compositionally biased region" description="Polar residues" evidence="1">
    <location>
        <begin position="92"/>
        <end position="101"/>
    </location>
</feature>
<evidence type="ECO:0008006" key="4">
    <source>
        <dbReference type="Google" id="ProtNLM"/>
    </source>
</evidence>
<reference evidence="2" key="1">
    <citation type="journal article" date="2020" name="Stud. Mycol.">
        <title>101 Dothideomycetes genomes: a test case for predicting lifestyles and emergence of pathogens.</title>
        <authorList>
            <person name="Haridas S."/>
            <person name="Albert R."/>
            <person name="Binder M."/>
            <person name="Bloem J."/>
            <person name="Labutti K."/>
            <person name="Salamov A."/>
            <person name="Andreopoulos B."/>
            <person name="Baker S."/>
            <person name="Barry K."/>
            <person name="Bills G."/>
            <person name="Bluhm B."/>
            <person name="Cannon C."/>
            <person name="Castanera R."/>
            <person name="Culley D."/>
            <person name="Daum C."/>
            <person name="Ezra D."/>
            <person name="Gonzalez J."/>
            <person name="Henrissat B."/>
            <person name="Kuo A."/>
            <person name="Liang C."/>
            <person name="Lipzen A."/>
            <person name="Lutzoni F."/>
            <person name="Magnuson J."/>
            <person name="Mondo S."/>
            <person name="Nolan M."/>
            <person name="Ohm R."/>
            <person name="Pangilinan J."/>
            <person name="Park H.-J."/>
            <person name="Ramirez L."/>
            <person name="Alfaro M."/>
            <person name="Sun H."/>
            <person name="Tritt A."/>
            <person name="Yoshinaga Y."/>
            <person name="Zwiers L.-H."/>
            <person name="Turgeon B."/>
            <person name="Goodwin S."/>
            <person name="Spatafora J."/>
            <person name="Crous P."/>
            <person name="Grigoriev I."/>
        </authorList>
    </citation>
    <scope>NUCLEOTIDE SEQUENCE</scope>
    <source>
        <strain evidence="2">CBS 269.34</strain>
    </source>
</reference>
<protein>
    <recommendedName>
        <fullName evidence="4">F-box domain-containing protein</fullName>
    </recommendedName>
</protein>
<evidence type="ECO:0000313" key="3">
    <source>
        <dbReference type="Proteomes" id="UP000799750"/>
    </source>
</evidence>
<feature type="region of interest" description="Disordered" evidence="1">
    <location>
        <begin position="92"/>
        <end position="153"/>
    </location>
</feature>
<proteinExistence type="predicted"/>